<feature type="transmembrane region" description="Helical" evidence="2">
    <location>
        <begin position="12"/>
        <end position="35"/>
    </location>
</feature>
<feature type="transmembrane region" description="Helical" evidence="2">
    <location>
        <begin position="277"/>
        <end position="296"/>
    </location>
</feature>
<keyword evidence="2" id="KW-0472">Membrane</keyword>
<keyword evidence="2" id="KW-1133">Transmembrane helix</keyword>
<sequence length="404" mass="40104">MPAPVETSYLRPAFLTAAVAAVLSWGVAALVVLVARGAAGVEVGPLARTATRAWLVSLGSGIDAGPVSIGLVPLGAMVLCIALVSRAAVWVVADPLDELAAFAAASAGAYGVIAAIAATVTNVGDVHTSVVRSAAAGFVVGGLGAVWGVIQRHGEADRWWFTASDDVRAVVRAAVPGAVLVLAAAAVIVVVLLVTNVEQAGDLWALLDPGIGGGLALAIGSVLAVPTLVLWTTSALLGPGFAIGTSTSVDLTGSQLGQVPGFPLLAALPSPGEFPQWVFVLGLVPLAGGVVSGWRLDPGARQTLLERTGLGAAAGAVAGVALGVAVGLSGGAIGPGRLSDAGPPLLTPLLVAVPVMALGGALGAVLSNYRWARASRPSDTSAPGRPRLWKRHQSAGADRRVGDS</sequence>
<keyword evidence="4" id="KW-1185">Reference proteome</keyword>
<feature type="transmembrane region" description="Helical" evidence="2">
    <location>
        <begin position="308"/>
        <end position="333"/>
    </location>
</feature>
<feature type="transmembrane region" description="Helical" evidence="2">
    <location>
        <begin position="345"/>
        <end position="366"/>
    </location>
</feature>
<feature type="transmembrane region" description="Helical" evidence="2">
    <location>
        <begin position="99"/>
        <end position="118"/>
    </location>
</feature>
<feature type="transmembrane region" description="Helical" evidence="2">
    <location>
        <begin position="170"/>
        <end position="194"/>
    </location>
</feature>
<accession>A0A641AJX5</accession>
<dbReference type="AlphaFoldDB" id="A0A641AJX5"/>
<organism evidence="3 4">
    <name type="scientific">Aeromicrobium fastidiosum</name>
    <dbReference type="NCBI Taxonomy" id="52699"/>
    <lineage>
        <taxon>Bacteria</taxon>
        <taxon>Bacillati</taxon>
        <taxon>Actinomycetota</taxon>
        <taxon>Actinomycetes</taxon>
        <taxon>Propionibacteriales</taxon>
        <taxon>Nocardioidaceae</taxon>
        <taxon>Aeromicrobium</taxon>
    </lineage>
</organism>
<gene>
    <name evidence="3" type="ORF">ESP62_014550</name>
</gene>
<evidence type="ECO:0000256" key="2">
    <source>
        <dbReference type="SAM" id="Phobius"/>
    </source>
</evidence>
<feature type="region of interest" description="Disordered" evidence="1">
    <location>
        <begin position="375"/>
        <end position="404"/>
    </location>
</feature>
<reference evidence="3" key="1">
    <citation type="submission" date="2019-09" db="EMBL/GenBank/DDBJ databases">
        <authorList>
            <person name="Li J."/>
        </authorList>
    </citation>
    <scope>NUCLEOTIDE SEQUENCE [LARGE SCALE GENOMIC DNA]</scope>
    <source>
        <strain evidence="3">NRBC 14897</strain>
    </source>
</reference>
<evidence type="ECO:0000313" key="3">
    <source>
        <dbReference type="EMBL" id="KAA1374610.1"/>
    </source>
</evidence>
<keyword evidence="2" id="KW-0812">Transmembrane</keyword>
<dbReference type="EMBL" id="SDPP02000004">
    <property type="protein sequence ID" value="KAA1374610.1"/>
    <property type="molecule type" value="Genomic_DNA"/>
</dbReference>
<proteinExistence type="predicted"/>
<evidence type="ECO:0000256" key="1">
    <source>
        <dbReference type="SAM" id="MobiDB-lite"/>
    </source>
</evidence>
<name>A0A641AJX5_9ACTN</name>
<dbReference type="OrthoDB" id="3742900at2"/>
<evidence type="ECO:0000313" key="4">
    <source>
        <dbReference type="Proteomes" id="UP001515100"/>
    </source>
</evidence>
<feature type="transmembrane region" description="Helical" evidence="2">
    <location>
        <begin position="206"/>
        <end position="231"/>
    </location>
</feature>
<dbReference type="InterPro" id="IPR045931">
    <property type="entry name" value="DUF6350"/>
</dbReference>
<feature type="transmembrane region" description="Helical" evidence="2">
    <location>
        <begin position="130"/>
        <end position="150"/>
    </location>
</feature>
<dbReference type="RefSeq" id="WP_129185755.1">
    <property type="nucleotide sequence ID" value="NZ_JAGIOG010000001.1"/>
</dbReference>
<protein>
    <submittedName>
        <fullName evidence="3">Uncharacterized protein</fullName>
    </submittedName>
</protein>
<dbReference type="Pfam" id="PF19877">
    <property type="entry name" value="DUF6350"/>
    <property type="match status" value="1"/>
</dbReference>
<comment type="caution">
    <text evidence="3">The sequence shown here is derived from an EMBL/GenBank/DDBJ whole genome shotgun (WGS) entry which is preliminary data.</text>
</comment>
<dbReference type="Proteomes" id="UP001515100">
    <property type="component" value="Unassembled WGS sequence"/>
</dbReference>
<feature type="transmembrane region" description="Helical" evidence="2">
    <location>
        <begin position="71"/>
        <end position="93"/>
    </location>
</feature>